<dbReference type="InterPro" id="IPR014729">
    <property type="entry name" value="Rossmann-like_a/b/a_fold"/>
</dbReference>
<dbReference type="PANTHER" id="PTHR46268:SF6">
    <property type="entry name" value="UNIVERSAL STRESS PROTEIN UP12"/>
    <property type="match status" value="1"/>
</dbReference>
<sequence length="312" mass="35098">MKKEKIEKRLLVAVDGSLNALKAVEYIGAIFKEDPVLKVSIIYVIPPLPPILYETSEEQELIDWQSSYRSKLEKKYRQQADEILGKAKKMLKDSGWTEGQFEDIALPGRSGPAPDLLFYAEQGLFDALVMGRRGKTKWEKIIMGSVTDKIIHAQKTVPIWIIAEPIFSKKILLAIDGSENAMRAVDHVGFILSGRTDVEITVFHVLDLKPFVILEKPPQKWQEIAEKKMASFMSQAQNMLIEAGLPKEKINLVIKPSDKDVAQEIIEHQKKEAIGTIAMGRRGLSRLKAFFLGSVSTKVLNMIEEGGVWIVD</sequence>
<evidence type="ECO:0000256" key="1">
    <source>
        <dbReference type="ARBA" id="ARBA00008791"/>
    </source>
</evidence>
<dbReference type="Gene3D" id="3.40.50.620">
    <property type="entry name" value="HUPs"/>
    <property type="match status" value="2"/>
</dbReference>
<comment type="caution">
    <text evidence="3">The sequence shown here is derived from an EMBL/GenBank/DDBJ whole genome shotgun (WGS) entry which is preliminary data.</text>
</comment>
<organism evidence="3">
    <name type="scientific">Desulfofervidus auxilii</name>
    <dbReference type="NCBI Taxonomy" id="1621989"/>
    <lineage>
        <taxon>Bacteria</taxon>
        <taxon>Pseudomonadati</taxon>
        <taxon>Thermodesulfobacteriota</taxon>
        <taxon>Candidatus Desulfofervidia</taxon>
        <taxon>Candidatus Desulfofervidales</taxon>
        <taxon>Candidatus Desulfofervidaceae</taxon>
        <taxon>Candidatus Desulfofervidus</taxon>
    </lineage>
</organism>
<name>A0A7C1VN85_DESA2</name>
<dbReference type="PRINTS" id="PR01438">
    <property type="entry name" value="UNVRSLSTRESS"/>
</dbReference>
<comment type="similarity">
    <text evidence="1">Belongs to the universal stress protein A family.</text>
</comment>
<dbReference type="Pfam" id="PF00582">
    <property type="entry name" value="Usp"/>
    <property type="match status" value="2"/>
</dbReference>
<evidence type="ECO:0000313" key="3">
    <source>
        <dbReference type="EMBL" id="HEC68344.1"/>
    </source>
</evidence>
<accession>A0A7C1VN85</accession>
<dbReference type="CDD" id="cd00293">
    <property type="entry name" value="USP-like"/>
    <property type="match status" value="2"/>
</dbReference>
<dbReference type="SUPFAM" id="SSF52402">
    <property type="entry name" value="Adenine nucleotide alpha hydrolases-like"/>
    <property type="match status" value="2"/>
</dbReference>
<dbReference type="EMBL" id="DRIH01000211">
    <property type="protein sequence ID" value="HEC68344.1"/>
    <property type="molecule type" value="Genomic_DNA"/>
</dbReference>
<dbReference type="AlphaFoldDB" id="A0A7C1VN85"/>
<feature type="domain" description="UspA" evidence="2">
    <location>
        <begin position="169"/>
        <end position="301"/>
    </location>
</feature>
<dbReference type="InterPro" id="IPR006016">
    <property type="entry name" value="UspA"/>
</dbReference>
<protein>
    <submittedName>
        <fullName evidence="3">Universal stress protein</fullName>
    </submittedName>
</protein>
<reference evidence="3" key="1">
    <citation type="journal article" date="2020" name="mSystems">
        <title>Genome- and Community-Level Interaction Insights into Carbon Utilization and Element Cycling Functions of Hydrothermarchaeota in Hydrothermal Sediment.</title>
        <authorList>
            <person name="Zhou Z."/>
            <person name="Liu Y."/>
            <person name="Xu W."/>
            <person name="Pan J."/>
            <person name="Luo Z.H."/>
            <person name="Li M."/>
        </authorList>
    </citation>
    <scope>NUCLEOTIDE SEQUENCE [LARGE SCALE GENOMIC DNA]</scope>
    <source>
        <strain evidence="3">HyVt-389</strain>
    </source>
</reference>
<dbReference type="InterPro" id="IPR006015">
    <property type="entry name" value="Universal_stress_UspA"/>
</dbReference>
<gene>
    <name evidence="3" type="ORF">ENI35_06010</name>
</gene>
<dbReference type="PANTHER" id="PTHR46268">
    <property type="entry name" value="STRESS RESPONSE PROTEIN NHAX"/>
    <property type="match status" value="1"/>
</dbReference>
<dbReference type="Proteomes" id="UP000885738">
    <property type="component" value="Unassembled WGS sequence"/>
</dbReference>
<feature type="domain" description="UspA" evidence="2">
    <location>
        <begin position="8"/>
        <end position="154"/>
    </location>
</feature>
<evidence type="ECO:0000259" key="2">
    <source>
        <dbReference type="Pfam" id="PF00582"/>
    </source>
</evidence>
<proteinExistence type="inferred from homology"/>